<evidence type="ECO:0000256" key="8">
    <source>
        <dbReference type="SAM" id="SignalP"/>
    </source>
</evidence>
<comment type="caution">
    <text evidence="9">The sequence shown here is derived from an EMBL/GenBank/DDBJ whole genome shotgun (WGS) entry which is preliminary data.</text>
</comment>
<comment type="subcellular location">
    <subcellularLocation>
        <location evidence="1">Membrane</location>
    </subcellularLocation>
</comment>
<keyword evidence="2" id="KW-0813">Transport</keyword>
<keyword evidence="3" id="KW-0812">Transmembrane</keyword>
<dbReference type="Pfam" id="PF08571">
    <property type="entry name" value="Yos1"/>
    <property type="match status" value="1"/>
</dbReference>
<evidence type="ECO:0008006" key="11">
    <source>
        <dbReference type="Google" id="ProtNLM"/>
    </source>
</evidence>
<keyword evidence="5" id="KW-1133">Transmembrane helix</keyword>
<evidence type="ECO:0000313" key="9">
    <source>
        <dbReference type="EMBL" id="EJT49187.1"/>
    </source>
</evidence>
<dbReference type="GO" id="GO:0030134">
    <property type="term" value="C:COPII-coated ER to Golgi transport vesicle"/>
    <property type="evidence" value="ECO:0007669"/>
    <property type="project" value="TreeGrafter"/>
</dbReference>
<comment type="similarity">
    <text evidence="7">Belongs to the YOS1 family.</text>
</comment>
<feature type="chain" id="PRO_5003787514" description="Yos1-domain-containing protein" evidence="8">
    <location>
        <begin position="18"/>
        <end position="95"/>
    </location>
</feature>
<evidence type="ECO:0000256" key="1">
    <source>
        <dbReference type="ARBA" id="ARBA00004370"/>
    </source>
</evidence>
<evidence type="ECO:0000256" key="7">
    <source>
        <dbReference type="ARBA" id="ARBA00024203"/>
    </source>
</evidence>
<dbReference type="GO" id="GO:0006888">
    <property type="term" value="P:endoplasmic reticulum to Golgi vesicle-mediated transport"/>
    <property type="evidence" value="ECO:0007669"/>
    <property type="project" value="TreeGrafter"/>
</dbReference>
<protein>
    <recommendedName>
        <fullName evidence="11">Yos1-domain-containing protein</fullName>
    </recommendedName>
</protein>
<dbReference type="RefSeq" id="XP_014180182.1">
    <property type="nucleotide sequence ID" value="XM_014324707.1"/>
</dbReference>
<proteinExistence type="inferred from homology"/>
<gene>
    <name evidence="9" type="ORF">A1Q1_01668</name>
</gene>
<keyword evidence="4" id="KW-0653">Protein transport</keyword>
<keyword evidence="8" id="KW-0732">Signal</keyword>
<reference evidence="9 10" key="1">
    <citation type="journal article" date="2012" name="Eukaryot. Cell">
        <title>Draft genome sequence of CBS 2479, the standard type strain of Trichosporon asahii.</title>
        <authorList>
            <person name="Yang R.Y."/>
            <person name="Li H.T."/>
            <person name="Zhu H."/>
            <person name="Zhou G.P."/>
            <person name="Wang M."/>
            <person name="Wang L."/>
        </authorList>
    </citation>
    <scope>NUCLEOTIDE SEQUENCE [LARGE SCALE GENOMIC DNA]</scope>
    <source>
        <strain evidence="10">ATCC 90039 / CBS 2479 / JCM 2466 / KCTC 7840 / NCYC 2677 / UAMH 7654</strain>
    </source>
</reference>
<evidence type="ECO:0000256" key="3">
    <source>
        <dbReference type="ARBA" id="ARBA00022692"/>
    </source>
</evidence>
<evidence type="ECO:0000256" key="2">
    <source>
        <dbReference type="ARBA" id="ARBA00022448"/>
    </source>
</evidence>
<dbReference type="GO" id="GO:0000139">
    <property type="term" value="C:Golgi membrane"/>
    <property type="evidence" value="ECO:0007669"/>
    <property type="project" value="TreeGrafter"/>
</dbReference>
<evidence type="ECO:0000256" key="4">
    <source>
        <dbReference type="ARBA" id="ARBA00022927"/>
    </source>
</evidence>
<dbReference type="AlphaFoldDB" id="J6F1Y4"/>
<dbReference type="OrthoDB" id="15356at2759"/>
<dbReference type="Proteomes" id="UP000002748">
    <property type="component" value="Unassembled WGS sequence"/>
</dbReference>
<dbReference type="GeneID" id="25985182"/>
<keyword evidence="6" id="KW-0472">Membrane</keyword>
<dbReference type="GO" id="GO:0015031">
    <property type="term" value="P:protein transport"/>
    <property type="evidence" value="ECO:0007669"/>
    <property type="project" value="UniProtKB-KW"/>
</dbReference>
<dbReference type="InterPro" id="IPR013880">
    <property type="entry name" value="Yos1"/>
</dbReference>
<evidence type="ECO:0000256" key="6">
    <source>
        <dbReference type="ARBA" id="ARBA00023136"/>
    </source>
</evidence>
<sequence>MFGLGYIFKITLLLVNAVAILNEERFLARIGWSTAGNPNANAGFGSVDNPDSFGQEGQSMKAKAVNLIAAVRTLLRTLGASGEDDHMHRIATVHD</sequence>
<organism evidence="9 10">
    <name type="scientific">Trichosporon asahii var. asahii (strain ATCC 90039 / CBS 2479 / JCM 2466 / KCTC 7840 / NBRC 103889/ NCYC 2677 / UAMH 7654)</name>
    <name type="common">Yeast</name>
    <dbReference type="NCBI Taxonomy" id="1186058"/>
    <lineage>
        <taxon>Eukaryota</taxon>
        <taxon>Fungi</taxon>
        <taxon>Dikarya</taxon>
        <taxon>Basidiomycota</taxon>
        <taxon>Agaricomycotina</taxon>
        <taxon>Tremellomycetes</taxon>
        <taxon>Trichosporonales</taxon>
        <taxon>Trichosporonaceae</taxon>
        <taxon>Trichosporon</taxon>
    </lineage>
</organism>
<dbReference type="HOGENOM" id="CLU_152125_0_0_1"/>
<accession>J6F1Y4</accession>
<dbReference type="KEGG" id="tasa:A1Q1_01668"/>
<dbReference type="EMBL" id="ALBS01000177">
    <property type="protein sequence ID" value="EJT49187.1"/>
    <property type="molecule type" value="Genomic_DNA"/>
</dbReference>
<evidence type="ECO:0000313" key="10">
    <source>
        <dbReference type="Proteomes" id="UP000002748"/>
    </source>
</evidence>
<dbReference type="VEuPathDB" id="FungiDB:A1Q1_01668"/>
<feature type="signal peptide" evidence="8">
    <location>
        <begin position="1"/>
        <end position="17"/>
    </location>
</feature>
<dbReference type="GO" id="GO:0005789">
    <property type="term" value="C:endoplasmic reticulum membrane"/>
    <property type="evidence" value="ECO:0007669"/>
    <property type="project" value="TreeGrafter"/>
</dbReference>
<evidence type="ECO:0000256" key="5">
    <source>
        <dbReference type="ARBA" id="ARBA00022989"/>
    </source>
</evidence>
<dbReference type="PANTHER" id="PTHR15858:SF0">
    <property type="entry name" value="IMMEDIATE EARLY RESPONSE 3-INTERACTING PROTEIN 1"/>
    <property type="match status" value="1"/>
</dbReference>
<name>J6F1Y4_TRIAS</name>
<dbReference type="PANTHER" id="PTHR15858">
    <property type="entry name" value="IMMEDIATE EARLY RESPONSE 3-INTERACTING PROTEIN 1"/>
    <property type="match status" value="1"/>
</dbReference>